<dbReference type="EMBL" id="CP018221">
    <property type="protein sequence ID" value="API59801.1"/>
    <property type="molecule type" value="Genomic_DNA"/>
</dbReference>
<keyword evidence="2" id="KW-0058">Aromatic hydrocarbons catabolism</keyword>
<reference evidence="7" key="1">
    <citation type="submission" date="2016-11" db="EMBL/GenBank/DDBJ databases">
        <title>Complete Genome Sequence of alachlor-degrading Sphingomonas sp. strain JJ-A5.</title>
        <authorList>
            <person name="Lee H."/>
            <person name="Ka J.-O."/>
        </authorList>
    </citation>
    <scope>NUCLEOTIDE SEQUENCE [LARGE SCALE GENOMIC DNA]</scope>
    <source>
        <strain evidence="7">JJ-A5</strain>
    </source>
</reference>
<feature type="domain" description="Epoxide hydrolase N-terminal" evidence="5">
    <location>
        <begin position="3"/>
        <end position="106"/>
    </location>
</feature>
<dbReference type="InterPro" id="IPR029058">
    <property type="entry name" value="AB_hydrolase_fold"/>
</dbReference>
<dbReference type="RefSeq" id="WP_072597591.1">
    <property type="nucleotide sequence ID" value="NZ_CP018221.1"/>
</dbReference>
<feature type="active site" description="Nucleophile" evidence="4">
    <location>
        <position position="166"/>
    </location>
</feature>
<evidence type="ECO:0000256" key="2">
    <source>
        <dbReference type="ARBA" id="ARBA00022797"/>
    </source>
</evidence>
<feature type="active site" description="Proton acceptor" evidence="4">
    <location>
        <position position="353"/>
    </location>
</feature>
<dbReference type="PIRSF" id="PIRSF001112">
    <property type="entry name" value="Epoxide_hydrolase"/>
    <property type="match status" value="1"/>
</dbReference>
<gene>
    <name evidence="6" type="ORF">BSL82_11150</name>
</gene>
<keyword evidence="7" id="KW-1185">Reference proteome</keyword>
<name>A0A1L3ZVY5_9SPHN</name>
<organism evidence="6 7">
    <name type="scientific">Tardibacter chloracetimidivorans</name>
    <dbReference type="NCBI Taxonomy" id="1921510"/>
    <lineage>
        <taxon>Bacteria</taxon>
        <taxon>Pseudomonadati</taxon>
        <taxon>Pseudomonadota</taxon>
        <taxon>Alphaproteobacteria</taxon>
        <taxon>Sphingomonadales</taxon>
        <taxon>Sphingomonadaceae</taxon>
        <taxon>Tardibacter</taxon>
    </lineage>
</organism>
<dbReference type="InterPro" id="IPR016292">
    <property type="entry name" value="Epoxide_hydrolase"/>
</dbReference>
<dbReference type="GO" id="GO:0097176">
    <property type="term" value="P:epoxide metabolic process"/>
    <property type="evidence" value="ECO:0007669"/>
    <property type="project" value="TreeGrafter"/>
</dbReference>
<dbReference type="InterPro" id="IPR010497">
    <property type="entry name" value="Epoxide_hydro_N"/>
</dbReference>
<evidence type="ECO:0000259" key="5">
    <source>
        <dbReference type="Pfam" id="PF06441"/>
    </source>
</evidence>
<dbReference type="KEGG" id="sphj:BSL82_11150"/>
<dbReference type="STRING" id="1921510.BSL82_11150"/>
<evidence type="ECO:0000313" key="6">
    <source>
        <dbReference type="EMBL" id="API59801.1"/>
    </source>
</evidence>
<dbReference type="AlphaFoldDB" id="A0A1L3ZVY5"/>
<evidence type="ECO:0000256" key="3">
    <source>
        <dbReference type="ARBA" id="ARBA00022801"/>
    </source>
</evidence>
<dbReference type="PANTHER" id="PTHR21661:SF35">
    <property type="entry name" value="EPOXIDE HYDROLASE"/>
    <property type="match status" value="1"/>
</dbReference>
<dbReference type="InterPro" id="IPR000639">
    <property type="entry name" value="Epox_hydrolase-like"/>
</dbReference>
<accession>A0A1L3ZVY5</accession>
<comment type="similarity">
    <text evidence="1">Belongs to the peptidase S33 family.</text>
</comment>
<dbReference type="PRINTS" id="PR00412">
    <property type="entry name" value="EPOXHYDRLASE"/>
</dbReference>
<protein>
    <submittedName>
        <fullName evidence="6">Epoxide hydrolase</fullName>
    </submittedName>
</protein>
<dbReference type="PANTHER" id="PTHR21661">
    <property type="entry name" value="EPOXIDE HYDROLASE 1-RELATED"/>
    <property type="match status" value="1"/>
</dbReference>
<dbReference type="OrthoDB" id="27092at2"/>
<dbReference type="Proteomes" id="UP000182063">
    <property type="component" value="Chromosome"/>
</dbReference>
<feature type="active site" description="Proton donor" evidence="4">
    <location>
        <position position="297"/>
    </location>
</feature>
<keyword evidence="3 6" id="KW-0378">Hydrolase</keyword>
<dbReference type="GO" id="GO:0004301">
    <property type="term" value="F:epoxide hydrolase activity"/>
    <property type="evidence" value="ECO:0007669"/>
    <property type="project" value="TreeGrafter"/>
</dbReference>
<dbReference type="Gene3D" id="3.40.50.1820">
    <property type="entry name" value="alpha/beta hydrolase"/>
    <property type="match status" value="1"/>
</dbReference>
<sequence>MPEPFNIAVPDERLHSIRARLEAFDWSALPDAGGWESGVGIADLRRLVDYWLHRYDWRVQEARLNRLPQFTAEVQGQRLHFIHARGDGSRLPLMLIHGWPGSFLEFEQLIGPLVASGHDVIVPSLPGYAFSGRPEAPIGPRRTAELFHQLLVDLFGPGQYLLQGGDWGAAIAAWMAQGHPEAVAALHLNLILVEAEDAMPTEAEELAWAKRRSGLARRESAYSHLQGTRPQTLGIAMSDSPVGVAAWILEKFGMWADVPRRADGSPDLWQAFDEDTLLTNIMLYVAPQAFVTSTWMYRGWVLEKAGKFPPNTRVRVPTGIAAFPDPAFPPPPRSQAAKSYDVVRWSEMPAGGHFAALEKPDVLLTDMREFFAHYP</sequence>
<evidence type="ECO:0000313" key="7">
    <source>
        <dbReference type="Proteomes" id="UP000182063"/>
    </source>
</evidence>
<dbReference type="SUPFAM" id="SSF53474">
    <property type="entry name" value="alpha/beta-Hydrolases"/>
    <property type="match status" value="1"/>
</dbReference>
<evidence type="ECO:0000256" key="1">
    <source>
        <dbReference type="ARBA" id="ARBA00010088"/>
    </source>
</evidence>
<proteinExistence type="inferred from homology"/>
<dbReference type="Pfam" id="PF06441">
    <property type="entry name" value="EHN"/>
    <property type="match status" value="1"/>
</dbReference>
<evidence type="ECO:0000256" key="4">
    <source>
        <dbReference type="PIRSR" id="PIRSR001112-1"/>
    </source>
</evidence>